<name>A0ABU6Z575_9FABA</name>
<evidence type="ECO:0000313" key="2">
    <source>
        <dbReference type="EMBL" id="MED6216393.1"/>
    </source>
</evidence>
<sequence length="185" mass="21067">MGDASRDDCHEKAEVEKEKEEAETAKSQAEKDLEAALADAKEKGVELHCLRDREAGLLVDLEFAKKKLTEEKARADQAEASLALAKQVRQDLVKIAEDSVKATEDNLKEQILLLAPDFDVSLIGAWKEKMARSWIRSFQKVRPWTRLLRISLFFPLCIYYDLVRIRRAVFTRVGSSSFDSNNCFC</sequence>
<keyword evidence="3" id="KW-1185">Reference proteome</keyword>
<evidence type="ECO:0000256" key="1">
    <source>
        <dbReference type="SAM" id="MobiDB-lite"/>
    </source>
</evidence>
<feature type="region of interest" description="Disordered" evidence="1">
    <location>
        <begin position="1"/>
        <end position="32"/>
    </location>
</feature>
<protein>
    <submittedName>
        <fullName evidence="2">Uncharacterized protein</fullName>
    </submittedName>
</protein>
<gene>
    <name evidence="2" type="ORF">PIB30_007371</name>
</gene>
<evidence type="ECO:0000313" key="3">
    <source>
        <dbReference type="Proteomes" id="UP001341840"/>
    </source>
</evidence>
<dbReference type="Proteomes" id="UP001341840">
    <property type="component" value="Unassembled WGS sequence"/>
</dbReference>
<accession>A0ABU6Z575</accession>
<organism evidence="2 3">
    <name type="scientific">Stylosanthes scabra</name>
    <dbReference type="NCBI Taxonomy" id="79078"/>
    <lineage>
        <taxon>Eukaryota</taxon>
        <taxon>Viridiplantae</taxon>
        <taxon>Streptophyta</taxon>
        <taxon>Embryophyta</taxon>
        <taxon>Tracheophyta</taxon>
        <taxon>Spermatophyta</taxon>
        <taxon>Magnoliopsida</taxon>
        <taxon>eudicotyledons</taxon>
        <taxon>Gunneridae</taxon>
        <taxon>Pentapetalae</taxon>
        <taxon>rosids</taxon>
        <taxon>fabids</taxon>
        <taxon>Fabales</taxon>
        <taxon>Fabaceae</taxon>
        <taxon>Papilionoideae</taxon>
        <taxon>50 kb inversion clade</taxon>
        <taxon>dalbergioids sensu lato</taxon>
        <taxon>Dalbergieae</taxon>
        <taxon>Pterocarpus clade</taxon>
        <taxon>Stylosanthes</taxon>
    </lineage>
</organism>
<comment type="caution">
    <text evidence="2">The sequence shown here is derived from an EMBL/GenBank/DDBJ whole genome shotgun (WGS) entry which is preliminary data.</text>
</comment>
<reference evidence="2 3" key="1">
    <citation type="journal article" date="2023" name="Plants (Basel)">
        <title>Bridging the Gap: Combining Genomics and Transcriptomics Approaches to Understand Stylosanthes scabra, an Orphan Legume from the Brazilian Caatinga.</title>
        <authorList>
            <person name="Ferreira-Neto J.R.C."/>
            <person name="da Silva M.D."/>
            <person name="Binneck E."/>
            <person name="de Melo N.F."/>
            <person name="da Silva R.H."/>
            <person name="de Melo A.L.T.M."/>
            <person name="Pandolfi V."/>
            <person name="Bustamante F.O."/>
            <person name="Brasileiro-Vidal A.C."/>
            <person name="Benko-Iseppon A.M."/>
        </authorList>
    </citation>
    <scope>NUCLEOTIDE SEQUENCE [LARGE SCALE GENOMIC DNA]</scope>
    <source>
        <tissue evidence="2">Leaves</tissue>
    </source>
</reference>
<dbReference type="EMBL" id="JASCZI010271876">
    <property type="protein sequence ID" value="MED6216393.1"/>
    <property type="molecule type" value="Genomic_DNA"/>
</dbReference>
<proteinExistence type="predicted"/>